<name>A0A411PMC9_9GAMM</name>
<evidence type="ECO:0000313" key="2">
    <source>
        <dbReference type="Proteomes" id="UP000291106"/>
    </source>
</evidence>
<protein>
    <submittedName>
        <fullName evidence="1">Uncharacterized protein</fullName>
    </submittedName>
</protein>
<sequence>MTERKLLQRAQEILNHPMLDDYTGQEVRQVLHLALTMTDEQMRQYEQVEQAHQYELEQRQSHYTCRHDS</sequence>
<keyword evidence="2" id="KW-1185">Reference proteome</keyword>
<evidence type="ECO:0000313" key="1">
    <source>
        <dbReference type="EMBL" id="QBF84648.1"/>
    </source>
</evidence>
<dbReference type="KEGG" id="smai:EXU30_19690"/>
<reference evidence="1 2" key="1">
    <citation type="submission" date="2019-02" db="EMBL/GenBank/DDBJ databases">
        <title>Shewanella sp. D4-2 isolated from Dokdo Island.</title>
        <authorList>
            <person name="Baek K."/>
        </authorList>
    </citation>
    <scope>NUCLEOTIDE SEQUENCE [LARGE SCALE GENOMIC DNA]</scope>
    <source>
        <strain evidence="1 2">D4-2</strain>
    </source>
</reference>
<dbReference type="EMBL" id="CP036200">
    <property type="protein sequence ID" value="QBF84648.1"/>
    <property type="molecule type" value="Genomic_DNA"/>
</dbReference>
<accession>A0A411PMC9</accession>
<proteinExistence type="predicted"/>
<dbReference type="AlphaFoldDB" id="A0A411PMC9"/>
<dbReference type="Proteomes" id="UP000291106">
    <property type="component" value="Chromosome"/>
</dbReference>
<organism evidence="1 2">
    <name type="scientific">Shewanella maritima</name>
    <dbReference type="NCBI Taxonomy" id="2520507"/>
    <lineage>
        <taxon>Bacteria</taxon>
        <taxon>Pseudomonadati</taxon>
        <taxon>Pseudomonadota</taxon>
        <taxon>Gammaproteobacteria</taxon>
        <taxon>Alteromonadales</taxon>
        <taxon>Shewanellaceae</taxon>
        <taxon>Shewanella</taxon>
    </lineage>
</organism>
<dbReference type="RefSeq" id="WP_130602967.1">
    <property type="nucleotide sequence ID" value="NZ_CP036200.1"/>
</dbReference>
<gene>
    <name evidence="1" type="ORF">EXU30_19690</name>
</gene>